<evidence type="ECO:0000313" key="1">
    <source>
        <dbReference type="EMBL" id="CAK7334257.1"/>
    </source>
</evidence>
<name>A0AAV1RDL5_9ROSI</name>
<sequence length="80" mass="9644">MERRSKDRNLMWKQTLKDKGQEREFDMLRAIEEVPEQESYIWVGFTPKVTRSIWCPFRYVLSRKALVHSKETKALDSKPN</sequence>
<reference evidence="1 2" key="1">
    <citation type="submission" date="2024-01" db="EMBL/GenBank/DDBJ databases">
        <authorList>
            <person name="Waweru B."/>
        </authorList>
    </citation>
    <scope>NUCLEOTIDE SEQUENCE [LARGE SCALE GENOMIC DNA]</scope>
</reference>
<organism evidence="1 2">
    <name type="scientific">Dovyalis caffra</name>
    <dbReference type="NCBI Taxonomy" id="77055"/>
    <lineage>
        <taxon>Eukaryota</taxon>
        <taxon>Viridiplantae</taxon>
        <taxon>Streptophyta</taxon>
        <taxon>Embryophyta</taxon>
        <taxon>Tracheophyta</taxon>
        <taxon>Spermatophyta</taxon>
        <taxon>Magnoliopsida</taxon>
        <taxon>eudicotyledons</taxon>
        <taxon>Gunneridae</taxon>
        <taxon>Pentapetalae</taxon>
        <taxon>rosids</taxon>
        <taxon>fabids</taxon>
        <taxon>Malpighiales</taxon>
        <taxon>Salicaceae</taxon>
        <taxon>Flacourtieae</taxon>
        <taxon>Dovyalis</taxon>
    </lineage>
</organism>
<accession>A0AAV1RDL5</accession>
<gene>
    <name evidence="1" type="ORF">DCAF_LOCUS9826</name>
</gene>
<proteinExistence type="predicted"/>
<comment type="caution">
    <text evidence="1">The sequence shown here is derived from an EMBL/GenBank/DDBJ whole genome shotgun (WGS) entry which is preliminary data.</text>
</comment>
<dbReference type="Proteomes" id="UP001314170">
    <property type="component" value="Unassembled WGS sequence"/>
</dbReference>
<dbReference type="EMBL" id="CAWUPB010000950">
    <property type="protein sequence ID" value="CAK7334257.1"/>
    <property type="molecule type" value="Genomic_DNA"/>
</dbReference>
<keyword evidence="2" id="KW-1185">Reference proteome</keyword>
<evidence type="ECO:0000313" key="2">
    <source>
        <dbReference type="Proteomes" id="UP001314170"/>
    </source>
</evidence>
<dbReference type="AlphaFoldDB" id="A0AAV1RDL5"/>
<protein>
    <submittedName>
        <fullName evidence="1">Uncharacterized protein</fullName>
    </submittedName>
</protein>